<dbReference type="Gene3D" id="2.170.16.10">
    <property type="entry name" value="Hedgehog/Intein (Hint) domain"/>
    <property type="match status" value="1"/>
</dbReference>
<evidence type="ECO:0000313" key="3">
    <source>
        <dbReference type="Proteomes" id="UP001269144"/>
    </source>
</evidence>
<dbReference type="Pfam" id="PF13403">
    <property type="entry name" value="Hint_2"/>
    <property type="match status" value="1"/>
</dbReference>
<sequence length="327" mass="35615">MPAIYQVNSVAMYRFDEATDTYTLIDGEVAGEQSSELGTSPAAFSTTFTTESEDEYLNVGDTGSTTEGVTATYVGYVSIGNATYLVVTNDDGDNTFYVGSESANLANFPTSFTATQINTTPLLQCFAAGTLIATPNGDKRVETLTFGDHVMTHDGREVPVKWIGRQTVHKIFTPAERFVPVRVKAGALGQGLPHRDLVLTADHALIIDGLAINSGALVNGASIVFEPIESLAERVTYYHVETEDHDVILANGVPVETFVDYLGRRTFDNFDEYLELYGDERIIPEMPRPRVSARRLVPAALRERLQGFATSAHSESLACGTDLRRAI</sequence>
<accession>A0ABU2HU51</accession>
<reference evidence="3" key="1">
    <citation type="submission" date="2023-07" db="EMBL/GenBank/DDBJ databases">
        <title>Paracoccus sp. MBLB3053 whole genome sequence.</title>
        <authorList>
            <person name="Hwang C.Y."/>
            <person name="Cho E.-S."/>
            <person name="Seo M.-J."/>
        </authorList>
    </citation>
    <scope>NUCLEOTIDE SEQUENCE [LARGE SCALE GENOMIC DNA]</scope>
    <source>
        <strain evidence="3">MBLB3053</strain>
    </source>
</reference>
<protein>
    <submittedName>
        <fullName evidence="2">Hint domain-containing protein</fullName>
    </submittedName>
</protein>
<dbReference type="Proteomes" id="UP001269144">
    <property type="component" value="Unassembled WGS sequence"/>
</dbReference>
<dbReference type="RefSeq" id="WP_311160820.1">
    <property type="nucleotide sequence ID" value="NZ_JAVQLW010000001.1"/>
</dbReference>
<keyword evidence="3" id="KW-1185">Reference proteome</keyword>
<name>A0ABU2HU51_9RHOB</name>
<evidence type="ECO:0000313" key="2">
    <source>
        <dbReference type="EMBL" id="MDS9468578.1"/>
    </source>
</evidence>
<gene>
    <name evidence="2" type="ORF">RGQ15_13495</name>
</gene>
<evidence type="ECO:0000259" key="1">
    <source>
        <dbReference type="Pfam" id="PF13403"/>
    </source>
</evidence>
<comment type="caution">
    <text evidence="2">The sequence shown here is derived from an EMBL/GenBank/DDBJ whole genome shotgun (WGS) entry which is preliminary data.</text>
</comment>
<organism evidence="2 3">
    <name type="scientific">Paracoccus aurantius</name>
    <dbReference type="NCBI Taxonomy" id="3073814"/>
    <lineage>
        <taxon>Bacteria</taxon>
        <taxon>Pseudomonadati</taxon>
        <taxon>Pseudomonadota</taxon>
        <taxon>Alphaproteobacteria</taxon>
        <taxon>Rhodobacterales</taxon>
        <taxon>Paracoccaceae</taxon>
        <taxon>Paracoccus</taxon>
    </lineage>
</organism>
<dbReference type="InterPro" id="IPR006141">
    <property type="entry name" value="Intein_N"/>
</dbReference>
<dbReference type="CDD" id="cd00081">
    <property type="entry name" value="Hint"/>
    <property type="match status" value="1"/>
</dbReference>
<dbReference type="PROSITE" id="PS50817">
    <property type="entry name" value="INTEIN_N_TER"/>
    <property type="match status" value="1"/>
</dbReference>
<dbReference type="InterPro" id="IPR036844">
    <property type="entry name" value="Hint_dom_sf"/>
</dbReference>
<dbReference type="EMBL" id="JAVQLW010000001">
    <property type="protein sequence ID" value="MDS9468578.1"/>
    <property type="molecule type" value="Genomic_DNA"/>
</dbReference>
<proteinExistence type="predicted"/>
<dbReference type="InterPro" id="IPR028992">
    <property type="entry name" value="Hedgehog/Intein_dom"/>
</dbReference>
<feature type="domain" description="Hedgehog/Intein (Hint)" evidence="1">
    <location>
        <begin position="125"/>
        <end position="260"/>
    </location>
</feature>
<dbReference type="SUPFAM" id="SSF51294">
    <property type="entry name" value="Hedgehog/intein (Hint) domain"/>
    <property type="match status" value="1"/>
</dbReference>